<reference evidence="1 2" key="1">
    <citation type="journal article" date="2021" name="BMC Genomics">
        <title>Datura genome reveals duplications of psychoactive alkaloid biosynthetic genes and high mutation rate following tissue culture.</title>
        <authorList>
            <person name="Rajewski A."/>
            <person name="Carter-House D."/>
            <person name="Stajich J."/>
            <person name="Litt A."/>
        </authorList>
    </citation>
    <scope>NUCLEOTIDE SEQUENCE [LARGE SCALE GENOMIC DNA]</scope>
    <source>
        <strain evidence="1">AR-01</strain>
    </source>
</reference>
<evidence type="ECO:0000313" key="1">
    <source>
        <dbReference type="EMBL" id="MCE2055678.1"/>
    </source>
</evidence>
<name>A0ABS8W2S4_DATST</name>
<dbReference type="EMBL" id="JACEIK010006434">
    <property type="protein sequence ID" value="MCE2055678.1"/>
    <property type="molecule type" value="Genomic_DNA"/>
</dbReference>
<accession>A0ABS8W2S4</accession>
<gene>
    <name evidence="1" type="ORF">HAX54_043173</name>
</gene>
<dbReference type="Proteomes" id="UP000823775">
    <property type="component" value="Unassembled WGS sequence"/>
</dbReference>
<keyword evidence="2" id="KW-1185">Reference proteome</keyword>
<protein>
    <submittedName>
        <fullName evidence="1">Uncharacterized protein</fullName>
    </submittedName>
</protein>
<comment type="caution">
    <text evidence="1">The sequence shown here is derived from an EMBL/GenBank/DDBJ whole genome shotgun (WGS) entry which is preliminary data.</text>
</comment>
<proteinExistence type="predicted"/>
<sequence>MPDSEARYKVERQVMELGKTITKLSEQAVRERDRKFQSQGYEGPLKVRRASPSALDCPEVEFSSPEDGLSNGVLALIFSDLEHQCSSEDSCNGRSVTATLFKEAELDEVGEPLGVAAMDGGEAPAVGGGVAATGAGELFGEVAGDVLGACAKADPATTRTLLKDNLEYAIQGLK</sequence>
<evidence type="ECO:0000313" key="2">
    <source>
        <dbReference type="Proteomes" id="UP000823775"/>
    </source>
</evidence>
<organism evidence="1 2">
    <name type="scientific">Datura stramonium</name>
    <name type="common">Jimsonweed</name>
    <name type="synonym">Common thornapple</name>
    <dbReference type="NCBI Taxonomy" id="4076"/>
    <lineage>
        <taxon>Eukaryota</taxon>
        <taxon>Viridiplantae</taxon>
        <taxon>Streptophyta</taxon>
        <taxon>Embryophyta</taxon>
        <taxon>Tracheophyta</taxon>
        <taxon>Spermatophyta</taxon>
        <taxon>Magnoliopsida</taxon>
        <taxon>eudicotyledons</taxon>
        <taxon>Gunneridae</taxon>
        <taxon>Pentapetalae</taxon>
        <taxon>asterids</taxon>
        <taxon>lamiids</taxon>
        <taxon>Solanales</taxon>
        <taxon>Solanaceae</taxon>
        <taxon>Solanoideae</taxon>
        <taxon>Datureae</taxon>
        <taxon>Datura</taxon>
    </lineage>
</organism>